<dbReference type="VEuPathDB" id="TrichDB:TRFO_32089"/>
<dbReference type="GO" id="GO:0005783">
    <property type="term" value="C:endoplasmic reticulum"/>
    <property type="evidence" value="ECO:0007669"/>
    <property type="project" value="TreeGrafter"/>
</dbReference>
<evidence type="ECO:0000313" key="9">
    <source>
        <dbReference type="Proteomes" id="UP000179807"/>
    </source>
</evidence>
<keyword evidence="3 6" id="KW-1133">Transmembrane helix</keyword>
<gene>
    <name evidence="8" type="ORF">TRFO_32089</name>
</gene>
<dbReference type="InterPro" id="IPR006634">
    <property type="entry name" value="TLC-dom"/>
</dbReference>
<proteinExistence type="predicted"/>
<dbReference type="OrthoDB" id="537032at2759"/>
<protein>
    <submittedName>
        <fullName evidence="8">Longevity assurance protein</fullName>
    </submittedName>
</protein>
<dbReference type="SMART" id="SM00724">
    <property type="entry name" value="TLC"/>
    <property type="match status" value="1"/>
</dbReference>
<evidence type="ECO:0000256" key="3">
    <source>
        <dbReference type="ARBA" id="ARBA00022989"/>
    </source>
</evidence>
<feature type="transmembrane region" description="Helical" evidence="6">
    <location>
        <begin position="20"/>
        <end position="42"/>
    </location>
</feature>
<evidence type="ECO:0000256" key="6">
    <source>
        <dbReference type="SAM" id="Phobius"/>
    </source>
</evidence>
<feature type="transmembrane region" description="Helical" evidence="6">
    <location>
        <begin position="189"/>
        <end position="208"/>
    </location>
</feature>
<dbReference type="EMBL" id="MLAK01000924">
    <property type="protein sequence ID" value="OHT01197.1"/>
    <property type="molecule type" value="Genomic_DNA"/>
</dbReference>
<dbReference type="GO" id="GO:0050291">
    <property type="term" value="F:sphingosine N-acyltransferase activity"/>
    <property type="evidence" value="ECO:0007669"/>
    <property type="project" value="InterPro"/>
</dbReference>
<dbReference type="PIRSF" id="PIRSF005225">
    <property type="entry name" value="LAG1_LAC1"/>
    <property type="match status" value="1"/>
</dbReference>
<dbReference type="InterPro" id="IPR016439">
    <property type="entry name" value="Lag1/Lac1-like"/>
</dbReference>
<name>A0A1J4JVA5_9EUKA</name>
<dbReference type="Proteomes" id="UP000179807">
    <property type="component" value="Unassembled WGS sequence"/>
</dbReference>
<feature type="transmembrane region" description="Helical" evidence="6">
    <location>
        <begin position="114"/>
        <end position="132"/>
    </location>
</feature>
<feature type="transmembrane region" description="Helical" evidence="6">
    <location>
        <begin position="63"/>
        <end position="81"/>
    </location>
</feature>
<dbReference type="AlphaFoldDB" id="A0A1J4JVA5"/>
<evidence type="ECO:0000256" key="5">
    <source>
        <dbReference type="PROSITE-ProRule" id="PRU00205"/>
    </source>
</evidence>
<evidence type="ECO:0000259" key="7">
    <source>
        <dbReference type="PROSITE" id="PS50922"/>
    </source>
</evidence>
<feature type="transmembrane region" description="Helical" evidence="6">
    <location>
        <begin position="229"/>
        <end position="248"/>
    </location>
</feature>
<sequence>MLSDLSNTLQQMTTVSLADVPLYLELCVMYMAYRLVMVHIVLKSIAKALKISPKLEKKFIHRSFDMIHYVVGGLIGILALTQRPYGHCFYWAKDCKDLMWQNPEGFEVTILEKIYYFVFFVYYSTDIFFVGTTNQPFMLIIHHLVTLSEVANCVVLQSPVVGLSVMLLHDITDMPLYVGKVLLYCGSKVLKDYALVTFAILCTYFRIFNYPMIVYNVFQVGWGTSIHPWIYYVEECFLVVLYMMHLIWEYKIFTNVVGVIKGEAIHDNRSD</sequence>
<dbReference type="GO" id="GO:0046513">
    <property type="term" value="P:ceramide biosynthetic process"/>
    <property type="evidence" value="ECO:0007669"/>
    <property type="project" value="InterPro"/>
</dbReference>
<evidence type="ECO:0000313" key="8">
    <source>
        <dbReference type="EMBL" id="OHT01197.1"/>
    </source>
</evidence>
<evidence type="ECO:0000256" key="2">
    <source>
        <dbReference type="ARBA" id="ARBA00022692"/>
    </source>
</evidence>
<keyword evidence="2 5" id="KW-0812">Transmembrane</keyword>
<keyword evidence="9" id="KW-1185">Reference proteome</keyword>
<dbReference type="PANTHER" id="PTHR12560:SF0">
    <property type="entry name" value="LD18904P"/>
    <property type="match status" value="1"/>
</dbReference>
<feature type="domain" description="TLC" evidence="7">
    <location>
        <begin position="54"/>
        <end position="261"/>
    </location>
</feature>
<organism evidence="8 9">
    <name type="scientific">Tritrichomonas foetus</name>
    <dbReference type="NCBI Taxonomy" id="1144522"/>
    <lineage>
        <taxon>Eukaryota</taxon>
        <taxon>Metamonada</taxon>
        <taxon>Parabasalia</taxon>
        <taxon>Tritrichomonadida</taxon>
        <taxon>Tritrichomonadidae</taxon>
        <taxon>Tritrichomonas</taxon>
    </lineage>
</organism>
<dbReference type="PROSITE" id="PS50922">
    <property type="entry name" value="TLC"/>
    <property type="match status" value="1"/>
</dbReference>
<evidence type="ECO:0000256" key="1">
    <source>
        <dbReference type="ARBA" id="ARBA00004141"/>
    </source>
</evidence>
<dbReference type="RefSeq" id="XP_068354333.1">
    <property type="nucleotide sequence ID" value="XM_068508304.1"/>
</dbReference>
<accession>A0A1J4JVA5</accession>
<reference evidence="8" key="1">
    <citation type="submission" date="2016-10" db="EMBL/GenBank/DDBJ databases">
        <authorList>
            <person name="Benchimol M."/>
            <person name="Almeida L.G."/>
            <person name="Vasconcelos A.T."/>
            <person name="Perreira-Neves A."/>
            <person name="Rosa I.A."/>
            <person name="Tasca T."/>
            <person name="Bogo M.R."/>
            <person name="de Souza W."/>
        </authorList>
    </citation>
    <scope>NUCLEOTIDE SEQUENCE [LARGE SCALE GENOMIC DNA]</scope>
    <source>
        <strain evidence="8">K</strain>
    </source>
</reference>
<evidence type="ECO:0000256" key="4">
    <source>
        <dbReference type="ARBA" id="ARBA00023136"/>
    </source>
</evidence>
<dbReference type="GO" id="GO:0016020">
    <property type="term" value="C:membrane"/>
    <property type="evidence" value="ECO:0007669"/>
    <property type="project" value="UniProtKB-SubCell"/>
</dbReference>
<comment type="caution">
    <text evidence="8">The sequence shown here is derived from an EMBL/GenBank/DDBJ whole genome shotgun (WGS) entry which is preliminary data.</text>
</comment>
<comment type="subcellular location">
    <subcellularLocation>
        <location evidence="1">Membrane</location>
        <topology evidence="1">Multi-pass membrane protein</topology>
    </subcellularLocation>
</comment>
<dbReference type="PANTHER" id="PTHR12560">
    <property type="entry name" value="LONGEVITY ASSURANCE FACTOR 1 LAG1"/>
    <property type="match status" value="1"/>
</dbReference>
<keyword evidence="4 5" id="KW-0472">Membrane</keyword>
<dbReference type="GeneID" id="94843008"/>
<dbReference type="Pfam" id="PF03798">
    <property type="entry name" value="TRAM_LAG1_CLN8"/>
    <property type="match status" value="1"/>
</dbReference>